<name>A0A6C0ER43_9ZZZZ</name>
<dbReference type="Pfam" id="PF04777">
    <property type="entry name" value="Evr1_Alr"/>
    <property type="match status" value="1"/>
</dbReference>
<evidence type="ECO:0000256" key="3">
    <source>
        <dbReference type="ARBA" id="ARBA00022630"/>
    </source>
</evidence>
<dbReference type="Gene3D" id="1.20.120.310">
    <property type="entry name" value="ERV/ALR sulfhydryl oxidase domain"/>
    <property type="match status" value="1"/>
</dbReference>
<dbReference type="SUPFAM" id="SSF69000">
    <property type="entry name" value="FAD-dependent thiol oxidase"/>
    <property type="match status" value="1"/>
</dbReference>
<keyword evidence="4" id="KW-0274">FAD</keyword>
<organism evidence="8">
    <name type="scientific">viral metagenome</name>
    <dbReference type="NCBI Taxonomy" id="1070528"/>
    <lineage>
        <taxon>unclassified sequences</taxon>
        <taxon>metagenomes</taxon>
        <taxon>organismal metagenomes</taxon>
    </lineage>
</organism>
<comment type="cofactor">
    <cofactor evidence="1">
        <name>FAD</name>
        <dbReference type="ChEBI" id="CHEBI:57692"/>
    </cofactor>
</comment>
<evidence type="ECO:0000313" key="8">
    <source>
        <dbReference type="EMBL" id="QHT31468.1"/>
    </source>
</evidence>
<dbReference type="EC" id="1.8.3.2" evidence="2"/>
<accession>A0A6C0ER43</accession>
<evidence type="ECO:0000256" key="2">
    <source>
        <dbReference type="ARBA" id="ARBA00012512"/>
    </source>
</evidence>
<evidence type="ECO:0000259" key="7">
    <source>
        <dbReference type="PROSITE" id="PS51324"/>
    </source>
</evidence>
<dbReference type="PROSITE" id="PS51324">
    <property type="entry name" value="ERV_ALR"/>
    <property type="match status" value="1"/>
</dbReference>
<protein>
    <recommendedName>
        <fullName evidence="2">thiol oxidase</fullName>
        <ecNumber evidence="2">1.8.3.2</ecNumber>
    </recommendedName>
</protein>
<evidence type="ECO:0000256" key="1">
    <source>
        <dbReference type="ARBA" id="ARBA00001974"/>
    </source>
</evidence>
<proteinExistence type="predicted"/>
<reference evidence="8" key="1">
    <citation type="journal article" date="2020" name="Nature">
        <title>Giant virus diversity and host interactions through global metagenomics.</title>
        <authorList>
            <person name="Schulz F."/>
            <person name="Roux S."/>
            <person name="Paez-Espino D."/>
            <person name="Jungbluth S."/>
            <person name="Walsh D.A."/>
            <person name="Denef V.J."/>
            <person name="McMahon K.D."/>
            <person name="Konstantinidis K.T."/>
            <person name="Eloe-Fadrosh E.A."/>
            <person name="Kyrpides N.C."/>
            <person name="Woyke T."/>
        </authorList>
    </citation>
    <scope>NUCLEOTIDE SEQUENCE</scope>
    <source>
        <strain evidence="8">GVMAG-M-3300009155-2</strain>
    </source>
</reference>
<evidence type="ECO:0000256" key="5">
    <source>
        <dbReference type="ARBA" id="ARBA00023002"/>
    </source>
</evidence>
<dbReference type="EMBL" id="MN738921">
    <property type="protein sequence ID" value="QHT31468.1"/>
    <property type="molecule type" value="Genomic_DNA"/>
</dbReference>
<keyword evidence="6" id="KW-1015">Disulfide bond</keyword>
<evidence type="ECO:0000256" key="6">
    <source>
        <dbReference type="ARBA" id="ARBA00023157"/>
    </source>
</evidence>
<dbReference type="InterPro" id="IPR036774">
    <property type="entry name" value="ERV/ALR_sulphydryl_oxid_sf"/>
</dbReference>
<dbReference type="GO" id="GO:0016972">
    <property type="term" value="F:thiol oxidase activity"/>
    <property type="evidence" value="ECO:0007669"/>
    <property type="project" value="UniProtKB-EC"/>
</dbReference>
<feature type="domain" description="ERV/ALR sulfhydryl oxidase" evidence="7">
    <location>
        <begin position="1"/>
        <end position="103"/>
    </location>
</feature>
<keyword evidence="3" id="KW-0285">Flavoprotein</keyword>
<sequence>MSPPEIWGPAIWKLFHTLAENVNDLQYNYIGKSLFYQIVRICQYLPCPDCSKDATNFLSKTNIDNLKTKLDLKNMLYLFHNYVNLKKRKPLFSYSNLEIYANYNLGLVINNFISVYNTKGNMKLLSESFQRQFVIKDFKIWINNNIKYFIKYTQPTLTTNITSQNSNVIETEVEVSDNIEYTVDCNKSICESLDKQTQTDFSEI</sequence>
<keyword evidence="5" id="KW-0560">Oxidoreductase</keyword>
<dbReference type="AlphaFoldDB" id="A0A6C0ER43"/>
<dbReference type="InterPro" id="IPR017905">
    <property type="entry name" value="ERV/ALR_sulphydryl_oxidase"/>
</dbReference>
<evidence type="ECO:0000256" key="4">
    <source>
        <dbReference type="ARBA" id="ARBA00022827"/>
    </source>
</evidence>